<evidence type="ECO:0000313" key="3">
    <source>
        <dbReference type="Proteomes" id="UP000016608"/>
    </source>
</evidence>
<proteinExistence type="predicted"/>
<comment type="caution">
    <text evidence="2">The sequence shown here is derived from an EMBL/GenBank/DDBJ whole genome shotgun (WGS) entry which is preliminary data.</text>
</comment>
<reference evidence="2 3" key="1">
    <citation type="submission" date="2013-06" db="EMBL/GenBank/DDBJ databases">
        <authorList>
            <person name="Weinstock G."/>
            <person name="Sodergren E."/>
            <person name="Lobos E.A."/>
            <person name="Fulton L."/>
            <person name="Fulton R."/>
            <person name="Courtney L."/>
            <person name="Fronick C."/>
            <person name="O'Laughlin M."/>
            <person name="Godfrey J."/>
            <person name="Wilson R.M."/>
            <person name="Miner T."/>
            <person name="Farmer C."/>
            <person name="Delehaunty K."/>
            <person name="Cordes M."/>
            <person name="Minx P."/>
            <person name="Tomlinson C."/>
            <person name="Chen J."/>
            <person name="Wollam A."/>
            <person name="Pepin K.H."/>
            <person name="Bhonagiri V."/>
            <person name="Zhang X."/>
            <person name="Warren W."/>
            <person name="Mitreva M."/>
            <person name="Mardis E.R."/>
            <person name="Wilson R.K."/>
        </authorList>
    </citation>
    <scope>NUCLEOTIDE SEQUENCE [LARGE SCALE GENOMIC DNA]</scope>
    <source>
        <strain evidence="2 3">ATCC 29099</strain>
    </source>
</reference>
<sequence length="80" mass="9988">MLCIIMHFLHYYDLFFGCNSLLFTIFKAFLPFSLEDPVFLIHFCYDKICYFPPRLFLFLYFFQTFLRFFIYHARFVLNFC</sequence>
<dbReference type="Proteomes" id="UP000016608">
    <property type="component" value="Unassembled WGS sequence"/>
</dbReference>
<keyword evidence="1" id="KW-1133">Transmembrane helix</keyword>
<feature type="transmembrane region" description="Helical" evidence="1">
    <location>
        <begin position="12"/>
        <end position="30"/>
    </location>
</feature>
<dbReference type="HOGENOM" id="CLU_2584521_0_0_9"/>
<name>U2QK74_EUBRA</name>
<feature type="transmembrane region" description="Helical" evidence="1">
    <location>
        <begin position="50"/>
        <end position="70"/>
    </location>
</feature>
<gene>
    <name evidence="2" type="ORF">HMPREF0373_03109</name>
</gene>
<dbReference type="AlphaFoldDB" id="U2QK74"/>
<keyword evidence="3" id="KW-1185">Reference proteome</keyword>
<evidence type="ECO:0000313" key="2">
    <source>
        <dbReference type="EMBL" id="ERK41698.1"/>
    </source>
</evidence>
<accession>U2QK74</accession>
<keyword evidence="1" id="KW-0472">Membrane</keyword>
<keyword evidence="1" id="KW-0812">Transmembrane</keyword>
<evidence type="ECO:0000256" key="1">
    <source>
        <dbReference type="SAM" id="Phobius"/>
    </source>
</evidence>
<dbReference type="EMBL" id="AWVJ01000188">
    <property type="protein sequence ID" value="ERK41698.1"/>
    <property type="molecule type" value="Genomic_DNA"/>
</dbReference>
<organism evidence="2 3">
    <name type="scientific">Eubacterium ramulus ATCC 29099</name>
    <dbReference type="NCBI Taxonomy" id="1256908"/>
    <lineage>
        <taxon>Bacteria</taxon>
        <taxon>Bacillati</taxon>
        <taxon>Bacillota</taxon>
        <taxon>Clostridia</taxon>
        <taxon>Eubacteriales</taxon>
        <taxon>Eubacteriaceae</taxon>
        <taxon>Eubacterium</taxon>
    </lineage>
</organism>
<protein>
    <submittedName>
        <fullName evidence="2">Uncharacterized protein</fullName>
    </submittedName>
</protein>